<evidence type="ECO:0000256" key="2">
    <source>
        <dbReference type="ARBA" id="ARBA00005745"/>
    </source>
</evidence>
<sequence>MPVYEYKGRNSDGKLITGMMEAASPSEVAGYVRLQGVFVTDVVEKKQKAKRSVNFLSISKVTKTKASSKKVKLRELATFSRQLSTLINAGIPLISCIHITRNQTEVKALKDALGDITTSIEEGNTLADSFAKFPHIFPEIFVYMVEAGELGGVLDEVLERLAEHLEREHEVNEKIKSAMTYPLVVLGFSMLALSFLLTFVLPKIISVIEGMGVPLPLPTRVVMAVSSTILNYWYLIPFIVLLVSLGYKRIKSSPKGRETLDKLAIKAPIFGPIYTKIIIARFCRTLGTLLKGGVPIIQSLEVVKKSVGNVIITRAVTSAQESVRNGQELSKPIEACGVFPPMVIKMITVGEETGALDTLLERVGIFYDKEVSIVVGRLSSIIEPVLIVFLGGIVGFIILSVMMPMMSTMMEGL</sequence>
<keyword evidence="13" id="KW-1185">Reference proteome</keyword>
<keyword evidence="6 9" id="KW-0812">Transmembrane</keyword>
<dbReference type="AlphaFoldDB" id="A0A2C6MC97"/>
<dbReference type="Pfam" id="PF00482">
    <property type="entry name" value="T2SSF"/>
    <property type="match status" value="2"/>
</dbReference>
<protein>
    <submittedName>
        <fullName evidence="12">Type II secretion system protein F</fullName>
    </submittedName>
</protein>
<evidence type="ECO:0000256" key="10">
    <source>
        <dbReference type="SAM" id="Phobius"/>
    </source>
</evidence>
<dbReference type="Gene3D" id="1.20.81.30">
    <property type="entry name" value="Type II secretion system (T2SS), domain F"/>
    <property type="match status" value="2"/>
</dbReference>
<dbReference type="RefSeq" id="WP_180261167.1">
    <property type="nucleotide sequence ID" value="NZ_AWQQ01000146.1"/>
</dbReference>
<dbReference type="PANTHER" id="PTHR30012">
    <property type="entry name" value="GENERAL SECRETION PATHWAY PROTEIN"/>
    <property type="match status" value="1"/>
</dbReference>
<evidence type="ECO:0000256" key="7">
    <source>
        <dbReference type="ARBA" id="ARBA00022989"/>
    </source>
</evidence>
<proteinExistence type="inferred from homology"/>
<dbReference type="PROSITE" id="PS00874">
    <property type="entry name" value="T2SP_F"/>
    <property type="match status" value="1"/>
</dbReference>
<dbReference type="InterPro" id="IPR018076">
    <property type="entry name" value="T2SS_GspF_dom"/>
</dbReference>
<keyword evidence="3 9" id="KW-0813">Transport</keyword>
<accession>A0A2C6MC97</accession>
<keyword evidence="4" id="KW-1003">Cell membrane</keyword>
<dbReference type="InterPro" id="IPR001992">
    <property type="entry name" value="T2SS_GspF/T4SS_PilC_CS"/>
</dbReference>
<evidence type="ECO:0000256" key="8">
    <source>
        <dbReference type="ARBA" id="ARBA00023136"/>
    </source>
</evidence>
<name>A0A2C6MC97_9FIRM</name>
<evidence type="ECO:0000256" key="5">
    <source>
        <dbReference type="ARBA" id="ARBA00022519"/>
    </source>
</evidence>
<reference evidence="12 13" key="1">
    <citation type="submission" date="2013-09" db="EMBL/GenBank/DDBJ databases">
        <title>Biodegradation of hydrocarbons in the deep terrestrial subsurface : characterization of a microbial consortium composed of two Desulfotomaculum species originating from a deep geological formation.</title>
        <authorList>
            <person name="Aullo T."/>
            <person name="Berlendis S."/>
            <person name="Lascourreges J.-F."/>
            <person name="Dessort D."/>
            <person name="Saint-Laurent S."/>
            <person name="Schraauwers B."/>
            <person name="Mas J."/>
            <person name="Magot M."/>
            <person name="Ranchou-Peyruse A."/>
        </authorList>
    </citation>
    <scope>NUCLEOTIDE SEQUENCE [LARGE SCALE GENOMIC DNA]</scope>
    <source>
        <strain evidence="12 13">Bs107</strain>
    </source>
</reference>
<dbReference type="PRINTS" id="PR00812">
    <property type="entry name" value="BCTERIALGSPF"/>
</dbReference>
<evidence type="ECO:0000313" key="13">
    <source>
        <dbReference type="Proteomes" id="UP000222564"/>
    </source>
</evidence>
<evidence type="ECO:0000256" key="6">
    <source>
        <dbReference type="ARBA" id="ARBA00022692"/>
    </source>
</evidence>
<comment type="caution">
    <text evidence="12">The sequence shown here is derived from an EMBL/GenBank/DDBJ whole genome shotgun (WGS) entry which is preliminary data.</text>
</comment>
<dbReference type="InterPro" id="IPR042094">
    <property type="entry name" value="T2SS_GspF_sf"/>
</dbReference>
<dbReference type="InterPro" id="IPR003004">
    <property type="entry name" value="GspF/PilC"/>
</dbReference>
<evidence type="ECO:0000256" key="9">
    <source>
        <dbReference type="RuleBase" id="RU003923"/>
    </source>
</evidence>
<feature type="transmembrane region" description="Helical" evidence="10">
    <location>
        <begin position="221"/>
        <end position="247"/>
    </location>
</feature>
<evidence type="ECO:0000256" key="4">
    <source>
        <dbReference type="ARBA" id="ARBA00022475"/>
    </source>
</evidence>
<comment type="similarity">
    <text evidence="2 9">Belongs to the GSP F family.</text>
</comment>
<feature type="transmembrane region" description="Helical" evidence="10">
    <location>
        <begin position="181"/>
        <end position="201"/>
    </location>
</feature>
<feature type="transmembrane region" description="Helical" evidence="10">
    <location>
        <begin position="385"/>
        <end position="406"/>
    </location>
</feature>
<dbReference type="Proteomes" id="UP000222564">
    <property type="component" value="Unassembled WGS sequence"/>
</dbReference>
<dbReference type="PANTHER" id="PTHR30012:SF0">
    <property type="entry name" value="TYPE II SECRETION SYSTEM PROTEIN F-RELATED"/>
    <property type="match status" value="1"/>
</dbReference>
<keyword evidence="8 10" id="KW-0472">Membrane</keyword>
<dbReference type="GO" id="GO:0009306">
    <property type="term" value="P:protein secretion"/>
    <property type="evidence" value="ECO:0007669"/>
    <property type="project" value="InterPro"/>
</dbReference>
<evidence type="ECO:0000259" key="11">
    <source>
        <dbReference type="Pfam" id="PF00482"/>
    </source>
</evidence>
<gene>
    <name evidence="12" type="ORF">P378_19800</name>
</gene>
<feature type="domain" description="Type II secretion system protein GspF" evidence="11">
    <location>
        <begin position="79"/>
        <end position="202"/>
    </location>
</feature>
<dbReference type="EMBL" id="AWQQ01000146">
    <property type="protein sequence ID" value="PHJ36826.1"/>
    <property type="molecule type" value="Genomic_DNA"/>
</dbReference>
<keyword evidence="5" id="KW-0997">Cell inner membrane</keyword>
<feature type="domain" description="Type II secretion system protein GspF" evidence="11">
    <location>
        <begin position="282"/>
        <end position="404"/>
    </location>
</feature>
<evidence type="ECO:0000313" key="12">
    <source>
        <dbReference type="EMBL" id="PHJ36826.1"/>
    </source>
</evidence>
<organism evidence="12 13">
    <name type="scientific">Desulforamulus profundi</name>
    <dbReference type="NCBI Taxonomy" id="1383067"/>
    <lineage>
        <taxon>Bacteria</taxon>
        <taxon>Bacillati</taxon>
        <taxon>Bacillota</taxon>
        <taxon>Clostridia</taxon>
        <taxon>Eubacteriales</taxon>
        <taxon>Peptococcaceae</taxon>
        <taxon>Desulforamulus</taxon>
    </lineage>
</organism>
<dbReference type="GO" id="GO:0005886">
    <property type="term" value="C:plasma membrane"/>
    <property type="evidence" value="ECO:0007669"/>
    <property type="project" value="UniProtKB-SubCell"/>
</dbReference>
<dbReference type="FunFam" id="1.20.81.30:FF:000001">
    <property type="entry name" value="Type II secretion system protein F"/>
    <property type="match status" value="2"/>
</dbReference>
<comment type="subcellular location">
    <subcellularLocation>
        <location evidence="1">Cell inner membrane</location>
        <topology evidence="1">Multi-pass membrane protein</topology>
    </subcellularLocation>
    <subcellularLocation>
        <location evidence="9">Cell membrane</location>
        <topology evidence="9">Multi-pass membrane protein</topology>
    </subcellularLocation>
</comment>
<evidence type="ECO:0000256" key="3">
    <source>
        <dbReference type="ARBA" id="ARBA00022448"/>
    </source>
</evidence>
<keyword evidence="7 10" id="KW-1133">Transmembrane helix</keyword>
<evidence type="ECO:0000256" key="1">
    <source>
        <dbReference type="ARBA" id="ARBA00004429"/>
    </source>
</evidence>